<feature type="compositionally biased region" description="Low complexity" evidence="6">
    <location>
        <begin position="168"/>
        <end position="184"/>
    </location>
</feature>
<evidence type="ECO:0000313" key="8">
    <source>
        <dbReference type="EMBL" id="CDW28105.1"/>
    </source>
</evidence>
<dbReference type="SUPFAM" id="SSF47459">
    <property type="entry name" value="HLH, helix-loop-helix DNA-binding domain"/>
    <property type="match status" value="1"/>
</dbReference>
<reference evidence="8" key="1">
    <citation type="submission" date="2014-05" db="EMBL/GenBank/DDBJ databases">
        <authorList>
            <person name="Chronopoulou M."/>
        </authorList>
    </citation>
    <scope>NUCLEOTIDE SEQUENCE</scope>
    <source>
        <tissue evidence="8">Whole organism</tissue>
    </source>
</reference>
<feature type="compositionally biased region" description="Polar residues" evidence="6">
    <location>
        <begin position="341"/>
        <end position="357"/>
    </location>
</feature>
<dbReference type="GO" id="GO:0005667">
    <property type="term" value="C:transcription regulator complex"/>
    <property type="evidence" value="ECO:0007669"/>
    <property type="project" value="TreeGrafter"/>
</dbReference>
<evidence type="ECO:0000259" key="7">
    <source>
        <dbReference type="PROSITE" id="PS50888"/>
    </source>
</evidence>
<organism evidence="8">
    <name type="scientific">Lepeophtheirus salmonis</name>
    <name type="common">Salmon louse</name>
    <name type="synonym">Caligus salmonis</name>
    <dbReference type="NCBI Taxonomy" id="72036"/>
    <lineage>
        <taxon>Eukaryota</taxon>
        <taxon>Metazoa</taxon>
        <taxon>Ecdysozoa</taxon>
        <taxon>Arthropoda</taxon>
        <taxon>Crustacea</taxon>
        <taxon>Multicrustacea</taxon>
        <taxon>Hexanauplia</taxon>
        <taxon>Copepoda</taxon>
        <taxon>Siphonostomatoida</taxon>
        <taxon>Caligidae</taxon>
        <taxon>Lepeophtheirus</taxon>
    </lineage>
</organism>
<dbReference type="GO" id="GO:0000978">
    <property type="term" value="F:RNA polymerase II cis-regulatory region sequence-specific DNA binding"/>
    <property type="evidence" value="ECO:0007669"/>
    <property type="project" value="TreeGrafter"/>
</dbReference>
<dbReference type="PANTHER" id="PTHR11793">
    <property type="entry name" value="BASIC HELIX-LOOP-HELIX TRANSCRIPTION FACTOR"/>
    <property type="match status" value="1"/>
</dbReference>
<dbReference type="Pfam" id="PF00010">
    <property type="entry name" value="HLH"/>
    <property type="match status" value="1"/>
</dbReference>
<keyword evidence="5" id="KW-0539">Nucleus</keyword>
<dbReference type="InterPro" id="IPR051098">
    <property type="entry name" value="NeuroDiff_E-box_TFs"/>
</dbReference>
<dbReference type="PANTHER" id="PTHR11793:SF13">
    <property type="entry name" value="PROTEIN DAUGHTERLESS"/>
    <property type="match status" value="1"/>
</dbReference>
<evidence type="ECO:0000256" key="2">
    <source>
        <dbReference type="ARBA" id="ARBA00023015"/>
    </source>
</evidence>
<dbReference type="GO" id="GO:0000981">
    <property type="term" value="F:DNA-binding transcription factor activity, RNA polymerase II-specific"/>
    <property type="evidence" value="ECO:0007669"/>
    <property type="project" value="TreeGrafter"/>
</dbReference>
<keyword evidence="3" id="KW-0238">DNA-binding</keyword>
<dbReference type="EMBL" id="HACA01010744">
    <property type="protein sequence ID" value="CDW28105.1"/>
    <property type="molecule type" value="Transcribed_RNA"/>
</dbReference>
<dbReference type="PROSITE" id="PS50888">
    <property type="entry name" value="BHLH"/>
    <property type="match status" value="1"/>
</dbReference>
<feature type="region of interest" description="Disordered" evidence="6">
    <location>
        <begin position="166"/>
        <end position="240"/>
    </location>
</feature>
<dbReference type="GO" id="GO:0000785">
    <property type="term" value="C:chromatin"/>
    <property type="evidence" value="ECO:0007669"/>
    <property type="project" value="TreeGrafter"/>
</dbReference>
<dbReference type="InterPro" id="IPR011598">
    <property type="entry name" value="bHLH_dom"/>
</dbReference>
<evidence type="ECO:0000256" key="5">
    <source>
        <dbReference type="ARBA" id="ARBA00023242"/>
    </source>
</evidence>
<dbReference type="Gene3D" id="4.10.280.10">
    <property type="entry name" value="Helix-loop-helix DNA-binding domain"/>
    <property type="match status" value="1"/>
</dbReference>
<dbReference type="AlphaFoldDB" id="A0A0K2TQL8"/>
<feature type="region of interest" description="Disordered" evidence="6">
    <location>
        <begin position="333"/>
        <end position="357"/>
    </location>
</feature>
<dbReference type="InterPro" id="IPR036638">
    <property type="entry name" value="HLH_DNA-bd_sf"/>
</dbReference>
<comment type="subcellular location">
    <subcellularLocation>
        <location evidence="1">Nucleus</location>
    </subcellularLocation>
</comment>
<proteinExistence type="predicted"/>
<keyword evidence="4" id="KW-0804">Transcription</keyword>
<sequence length="357" mass="38078">MSVVLEMEGEATTTNNSSEHLYQVFQNSYNKVAQNGLVEDYCESGVGSSAAATAWNNYSNPGSSGPQQQAQHQGGSEFTSDYRYSYEGGGVGLGGGGAVPPTAGAPGASYYNPYDTYGGSHYVEGMEGAGGVNGGWGGNAYVSTGQQPQQQLGQSSQVKAEYEDLILSGPSPSSSSASASSSYLPPQPPTSAHDDFSSMLGTDFLPIEDGRRSRGSTTSSTKSSSKGRGGGGGGKRKKVEELVDPLAKAARDKERRFSNNTRERMRIRDINDALTELGRICMSLDGKERTEKPQTKLGVLNMAVDVITKLEQRVRDKNLNPAVLCLNRNEPRGASGPHAVLQQQHYESPSLDMNQRR</sequence>
<dbReference type="GO" id="GO:0005634">
    <property type="term" value="C:nucleus"/>
    <property type="evidence" value="ECO:0007669"/>
    <property type="project" value="UniProtKB-SubCell"/>
</dbReference>
<protein>
    <recommendedName>
        <fullName evidence="7">BHLH domain-containing protein</fullName>
    </recommendedName>
</protein>
<name>A0A0K2TQL8_LEPSM</name>
<keyword evidence="2" id="KW-0805">Transcription regulation</keyword>
<evidence type="ECO:0000256" key="3">
    <source>
        <dbReference type="ARBA" id="ARBA00023125"/>
    </source>
</evidence>
<feature type="domain" description="BHLH" evidence="7">
    <location>
        <begin position="254"/>
        <end position="310"/>
    </location>
</feature>
<evidence type="ECO:0000256" key="6">
    <source>
        <dbReference type="SAM" id="MobiDB-lite"/>
    </source>
</evidence>
<dbReference type="GO" id="GO:0046983">
    <property type="term" value="F:protein dimerization activity"/>
    <property type="evidence" value="ECO:0007669"/>
    <property type="project" value="InterPro"/>
</dbReference>
<feature type="compositionally biased region" description="Low complexity" evidence="6">
    <location>
        <begin position="215"/>
        <end position="226"/>
    </location>
</feature>
<dbReference type="SMART" id="SM00353">
    <property type="entry name" value="HLH"/>
    <property type="match status" value="1"/>
</dbReference>
<evidence type="ECO:0000256" key="4">
    <source>
        <dbReference type="ARBA" id="ARBA00023163"/>
    </source>
</evidence>
<evidence type="ECO:0000256" key="1">
    <source>
        <dbReference type="ARBA" id="ARBA00004123"/>
    </source>
</evidence>
<feature type="region of interest" description="Disordered" evidence="6">
    <location>
        <begin position="57"/>
        <end position="81"/>
    </location>
</feature>
<dbReference type="OrthoDB" id="10034090at2759"/>
<accession>A0A0K2TQL8</accession>
<feature type="compositionally biased region" description="Polar residues" evidence="6">
    <location>
        <begin position="57"/>
        <end position="79"/>
    </location>
</feature>